<dbReference type="Proteomes" id="UP000289437">
    <property type="component" value="Unassembled WGS sequence"/>
</dbReference>
<dbReference type="GO" id="GO:0015074">
    <property type="term" value="P:DNA integration"/>
    <property type="evidence" value="ECO:0007669"/>
    <property type="project" value="UniProtKB-KW"/>
</dbReference>
<dbReference type="InterPro" id="IPR009057">
    <property type="entry name" value="Homeodomain-like_sf"/>
</dbReference>
<protein>
    <submittedName>
        <fullName evidence="8">Resolvase, N-terminal:Resolvase helix-turn-helix region</fullName>
    </submittedName>
</protein>
<feature type="active site" description="O-(5'-phospho-DNA)-serine intermediate" evidence="5 6">
    <location>
        <position position="7"/>
    </location>
</feature>
<dbReference type="GO" id="GO:0003677">
    <property type="term" value="F:DNA binding"/>
    <property type="evidence" value="ECO:0007669"/>
    <property type="project" value="UniProtKB-KW"/>
</dbReference>
<reference evidence="8 9" key="1">
    <citation type="submission" date="2018-11" db="EMBL/GenBank/DDBJ databases">
        <authorList>
            <person name="Mardanov A.V."/>
            <person name="Ravin N.V."/>
            <person name="Dedysh S.N."/>
        </authorList>
    </citation>
    <scope>NUCLEOTIDE SEQUENCE [LARGE SCALE GENOMIC DNA]</scope>
    <source>
        <strain evidence="8 9">AF10</strain>
    </source>
</reference>
<proteinExistence type="inferred from homology"/>
<dbReference type="GO" id="GO:0000150">
    <property type="term" value="F:DNA strand exchange activity"/>
    <property type="evidence" value="ECO:0007669"/>
    <property type="project" value="InterPro"/>
</dbReference>
<feature type="domain" description="Resolvase/invertase-type recombinase catalytic" evidence="7">
    <location>
        <begin position="1"/>
        <end position="132"/>
    </location>
</feature>
<evidence type="ECO:0000256" key="2">
    <source>
        <dbReference type="ARBA" id="ARBA00022908"/>
    </source>
</evidence>
<dbReference type="Pfam" id="PF02796">
    <property type="entry name" value="HTH_7"/>
    <property type="match status" value="1"/>
</dbReference>
<dbReference type="EMBL" id="RDSM01000006">
    <property type="protein sequence ID" value="RXH53950.1"/>
    <property type="molecule type" value="Genomic_DNA"/>
</dbReference>
<keyword evidence="2" id="KW-0229">DNA integration</keyword>
<name>A0A4Q0SVM2_9BACT</name>
<evidence type="ECO:0000256" key="5">
    <source>
        <dbReference type="PIRSR" id="PIRSR606118-50"/>
    </source>
</evidence>
<sequence>MGYLRVSSLDQKELRQLEGQKLDKRFVDKASGKDLHRPQLEQLMGYVRDGDTVICHAMDRLARNLDDLRKIVLGLTERGVHVRFEKENLTFTGEDSPMSHLLLSVMGAFAQFERDLIRERQREGIALAKLREGAYTGRKHSLTPMQAKELRRRVVAGESKTALAGEFGVSRQTLYRYIEGAGK</sequence>
<evidence type="ECO:0000256" key="3">
    <source>
        <dbReference type="ARBA" id="ARBA00023125"/>
    </source>
</evidence>
<dbReference type="Gene3D" id="1.10.10.60">
    <property type="entry name" value="Homeodomain-like"/>
    <property type="match status" value="1"/>
</dbReference>
<dbReference type="InterPro" id="IPR006120">
    <property type="entry name" value="Resolvase_HTH_dom"/>
</dbReference>
<dbReference type="SUPFAM" id="SSF46689">
    <property type="entry name" value="Homeodomain-like"/>
    <property type="match status" value="1"/>
</dbReference>
<dbReference type="InterPro" id="IPR036162">
    <property type="entry name" value="Resolvase-like_N_sf"/>
</dbReference>
<dbReference type="Gene3D" id="3.40.50.1390">
    <property type="entry name" value="Resolvase, N-terminal catalytic domain"/>
    <property type="match status" value="1"/>
</dbReference>
<evidence type="ECO:0000259" key="7">
    <source>
        <dbReference type="PROSITE" id="PS51736"/>
    </source>
</evidence>
<dbReference type="PROSITE" id="PS00397">
    <property type="entry name" value="RECOMBINASES_1"/>
    <property type="match status" value="1"/>
</dbReference>
<dbReference type="CDD" id="cd03768">
    <property type="entry name" value="SR_ResInv"/>
    <property type="match status" value="1"/>
</dbReference>
<comment type="similarity">
    <text evidence="1">Belongs to the site-specific recombinase resolvase family.</text>
</comment>
<dbReference type="PROSITE" id="PS51736">
    <property type="entry name" value="RECOMBINASES_3"/>
    <property type="match status" value="1"/>
</dbReference>
<dbReference type="SMART" id="SM00857">
    <property type="entry name" value="Resolvase"/>
    <property type="match status" value="1"/>
</dbReference>
<gene>
    <name evidence="8" type="ORF">GRAN_4919</name>
</gene>
<dbReference type="Pfam" id="PF00239">
    <property type="entry name" value="Resolvase"/>
    <property type="match status" value="1"/>
</dbReference>
<dbReference type="CDD" id="cd00569">
    <property type="entry name" value="HTH_Hin_like"/>
    <property type="match status" value="1"/>
</dbReference>
<keyword evidence="9" id="KW-1185">Reference proteome</keyword>
<evidence type="ECO:0000256" key="4">
    <source>
        <dbReference type="ARBA" id="ARBA00023172"/>
    </source>
</evidence>
<dbReference type="SUPFAM" id="SSF53041">
    <property type="entry name" value="Resolvase-like"/>
    <property type="match status" value="1"/>
</dbReference>
<reference evidence="9" key="2">
    <citation type="submission" date="2019-02" db="EMBL/GenBank/DDBJ databases">
        <title>Granulicella sibirica sp. nov., a psychrotolerant acidobacterium isolated from an organic soil layer in forested tundra, West Siberia.</title>
        <authorList>
            <person name="Oshkin I.Y."/>
            <person name="Kulichevskaya I.S."/>
            <person name="Rijpstra W.I.C."/>
            <person name="Sinninghe Damste J.S."/>
            <person name="Rakitin A.L."/>
            <person name="Ravin N.V."/>
            <person name="Dedysh S.N."/>
        </authorList>
    </citation>
    <scope>NUCLEOTIDE SEQUENCE [LARGE SCALE GENOMIC DNA]</scope>
    <source>
        <strain evidence="9">AF10</strain>
    </source>
</reference>
<evidence type="ECO:0000313" key="9">
    <source>
        <dbReference type="Proteomes" id="UP000289437"/>
    </source>
</evidence>
<evidence type="ECO:0000256" key="1">
    <source>
        <dbReference type="ARBA" id="ARBA00009913"/>
    </source>
</evidence>
<organism evidence="8 9">
    <name type="scientific">Granulicella sibirica</name>
    <dbReference type="NCBI Taxonomy" id="2479048"/>
    <lineage>
        <taxon>Bacteria</taxon>
        <taxon>Pseudomonadati</taxon>
        <taxon>Acidobacteriota</taxon>
        <taxon>Terriglobia</taxon>
        <taxon>Terriglobales</taxon>
        <taxon>Acidobacteriaceae</taxon>
        <taxon>Granulicella</taxon>
    </lineage>
</organism>
<evidence type="ECO:0000313" key="8">
    <source>
        <dbReference type="EMBL" id="RXH53950.1"/>
    </source>
</evidence>
<dbReference type="PANTHER" id="PTHR30461:SF26">
    <property type="entry name" value="RESOLVASE HOMOLOG YNEB"/>
    <property type="match status" value="1"/>
</dbReference>
<keyword evidence="4" id="KW-0233">DNA recombination</keyword>
<dbReference type="InterPro" id="IPR006119">
    <property type="entry name" value="Resolv_N"/>
</dbReference>
<keyword evidence="3" id="KW-0238">DNA-binding</keyword>
<dbReference type="InterPro" id="IPR006118">
    <property type="entry name" value="Recombinase_CS"/>
</dbReference>
<evidence type="ECO:0000256" key="6">
    <source>
        <dbReference type="PROSITE-ProRule" id="PRU10137"/>
    </source>
</evidence>
<dbReference type="InterPro" id="IPR050639">
    <property type="entry name" value="SSR_resolvase"/>
</dbReference>
<comment type="caution">
    <text evidence="8">The sequence shown here is derived from an EMBL/GenBank/DDBJ whole genome shotgun (WGS) entry which is preliminary data.</text>
</comment>
<dbReference type="AlphaFoldDB" id="A0A4Q0SVM2"/>
<dbReference type="PANTHER" id="PTHR30461">
    <property type="entry name" value="DNA-INVERTASE FROM LAMBDOID PROPHAGE"/>
    <property type="match status" value="1"/>
</dbReference>
<dbReference type="PROSITE" id="PS00398">
    <property type="entry name" value="RECOMBINASES_2"/>
    <property type="match status" value="1"/>
</dbReference>
<accession>A0A4Q0SVM2</accession>